<keyword evidence="2" id="KW-1185">Reference proteome</keyword>
<dbReference type="InParanoid" id="A0A263DC53"/>
<dbReference type="Proteomes" id="UP000242444">
    <property type="component" value="Unassembled WGS sequence"/>
</dbReference>
<comment type="caution">
    <text evidence="1">The sequence shown here is derived from an EMBL/GenBank/DDBJ whole genome shotgun (WGS) entry which is preliminary data.</text>
</comment>
<evidence type="ECO:0000313" key="1">
    <source>
        <dbReference type="EMBL" id="OZM75077.1"/>
    </source>
</evidence>
<organism evidence="1 2">
    <name type="scientific">Amycolatopsis antarctica</name>
    <dbReference type="NCBI Taxonomy" id="1854586"/>
    <lineage>
        <taxon>Bacteria</taxon>
        <taxon>Bacillati</taxon>
        <taxon>Actinomycetota</taxon>
        <taxon>Actinomycetes</taxon>
        <taxon>Pseudonocardiales</taxon>
        <taxon>Pseudonocardiaceae</taxon>
        <taxon>Amycolatopsis</taxon>
    </lineage>
</organism>
<name>A0A263DC53_9PSEU</name>
<protein>
    <submittedName>
        <fullName evidence="1">GGDEF domain-containing protein</fullName>
    </submittedName>
</protein>
<gene>
    <name evidence="1" type="ORF">CFN78_02560</name>
</gene>
<dbReference type="OrthoDB" id="4936366at2"/>
<dbReference type="AlphaFoldDB" id="A0A263DC53"/>
<proteinExistence type="predicted"/>
<evidence type="ECO:0000313" key="2">
    <source>
        <dbReference type="Proteomes" id="UP000242444"/>
    </source>
</evidence>
<reference evidence="1 2" key="1">
    <citation type="submission" date="2017-07" db="EMBL/GenBank/DDBJ databases">
        <title>Amycolatopsis antarcticus sp. nov., isolated from the surface of an Antarcticus brown macroalga.</title>
        <authorList>
            <person name="Wang J."/>
            <person name="Leiva S."/>
            <person name="Huang J."/>
            <person name="Huang Y."/>
        </authorList>
    </citation>
    <scope>NUCLEOTIDE SEQUENCE [LARGE SCALE GENOMIC DNA]</scope>
    <source>
        <strain evidence="1 2">AU-G6</strain>
    </source>
</reference>
<accession>A0A263DC53</accession>
<dbReference type="EMBL" id="NKYE01000001">
    <property type="protein sequence ID" value="OZM75077.1"/>
    <property type="molecule type" value="Genomic_DNA"/>
</dbReference>
<dbReference type="RefSeq" id="WP_094860856.1">
    <property type="nucleotide sequence ID" value="NZ_NKYE01000001.1"/>
</dbReference>
<sequence length="287" mass="29585">MEVPAIGAPAGPGDVRALGRAAEKAGLDRVSRALRARWRTASLASGWRFPSDWSLPEVDAVCGAVAAGRCAEAAIGALAGARAAAGAGLAETLGDLAALHAVLDDEGASDGFVAPDVDATPSRLLRISAIGWAEVALEQLGHAGVTEPLTGLPTPAYLRTRLAELYRAAEREGRTAAENHTLLVVAVDFADAAGWARLTGMILVADTLQRIFDGGETLVALGPSTGAVLVPRDSSLAGRALALRRELAERLTRDEQLHELGIPAISLARLPGTYAGACALVADLGRR</sequence>